<gene>
    <name evidence="6" type="ORF">CHC_T00000060001</name>
</gene>
<dbReference type="Gramene" id="CDF37942">
    <property type="protein sequence ID" value="CDF37942"/>
    <property type="gene ID" value="CHC_T00000060001"/>
</dbReference>
<protein>
    <recommendedName>
        <fullName evidence="8">ATP-dependent Clp protease ATP-binding subunit ClpX</fullName>
    </recommendedName>
</protein>
<feature type="compositionally biased region" description="Low complexity" evidence="3">
    <location>
        <begin position="32"/>
        <end position="46"/>
    </location>
</feature>
<dbReference type="GeneID" id="17325531"/>
<dbReference type="AlphaFoldDB" id="R7QHE4"/>
<evidence type="ECO:0000313" key="6">
    <source>
        <dbReference type="EMBL" id="CDF37942.1"/>
    </source>
</evidence>
<sequence length="567" mass="59936">MSEEKRLNSEKPGIGKVRSAAITSANCGYRPSSSSGTGVGSASVTSVVASGGSDTAALQKLLRSIPRPSAIHAGLDEYVVGQDKAKKVLSVAVYNHYKRVAANEAAAAAALLRASQEAAAADPPGTVRADAARKEDEEKRRNGEGDESTWYGPPPIKEERIYRLQEAAELLGSREGARDTVALPTQLMPRDTQTTLPEVFTGGAASAAKTSNILSFSGSVSGFAKGSEKDAVELEKSNILLIGNTGVGKTHLAKTLARRINGPFVIADATSLTQSGYVSEDVEFILYKLLMAANFNVSLAECGVVFIDEIDKCAKKSESVPITRDVSGVGVQQALLKILEGSVVGVPERGGGRKTPRGDVIHVDTTNILFICGGAFPGLEHIVADRMSASSIGFAANVRAEGRDGPISSFILDHIESEDLASFGLIGELIGRLPIVVNLHALNMQELIQILTQPKNAIVKQFKQLVGMNNAELHVTDPALSIIARQALEKGTGARGLRSLMERTLNDAMYELPDMDGMSAAIVVAEDEDAPGERVCTTVLRGRGALERYLAETSGSGNQDTEEAVLN</sequence>
<feature type="compositionally biased region" description="Basic and acidic residues" evidence="3">
    <location>
        <begin position="130"/>
        <end position="144"/>
    </location>
</feature>
<dbReference type="Proteomes" id="UP000012073">
    <property type="component" value="Unassembled WGS sequence"/>
</dbReference>
<dbReference type="InterPro" id="IPR050052">
    <property type="entry name" value="ATP-dep_Clp_protease_ClpX"/>
</dbReference>
<dbReference type="SMART" id="SM00382">
    <property type="entry name" value="AAA"/>
    <property type="match status" value="1"/>
</dbReference>
<evidence type="ECO:0000259" key="5">
    <source>
        <dbReference type="SMART" id="SM01086"/>
    </source>
</evidence>
<dbReference type="GO" id="GO:0051082">
    <property type="term" value="F:unfolded protein binding"/>
    <property type="evidence" value="ECO:0007669"/>
    <property type="project" value="InterPro"/>
</dbReference>
<dbReference type="NCBIfam" id="TIGR00382">
    <property type="entry name" value="clpX"/>
    <property type="match status" value="1"/>
</dbReference>
<dbReference type="FunFam" id="1.10.8.60:FF:000002">
    <property type="entry name" value="ATP-dependent Clp protease ATP-binding subunit ClpX"/>
    <property type="match status" value="1"/>
</dbReference>
<dbReference type="GO" id="GO:0140662">
    <property type="term" value="F:ATP-dependent protein folding chaperone"/>
    <property type="evidence" value="ECO:0007669"/>
    <property type="project" value="InterPro"/>
</dbReference>
<dbReference type="InterPro" id="IPR003593">
    <property type="entry name" value="AAA+_ATPase"/>
</dbReference>
<evidence type="ECO:0000256" key="2">
    <source>
        <dbReference type="ARBA" id="ARBA00022840"/>
    </source>
</evidence>
<dbReference type="KEGG" id="ccp:CHC_T00000060001"/>
<dbReference type="InterPro" id="IPR003959">
    <property type="entry name" value="ATPase_AAA_core"/>
</dbReference>
<dbReference type="OMA" id="HEIRLTH"/>
<dbReference type="SUPFAM" id="SSF52540">
    <property type="entry name" value="P-loop containing nucleoside triphosphate hydrolases"/>
    <property type="match status" value="1"/>
</dbReference>
<reference evidence="7" key="1">
    <citation type="journal article" date="2013" name="Proc. Natl. Acad. Sci. U.S.A.">
        <title>Genome structure and metabolic features in the red seaweed Chondrus crispus shed light on evolution of the Archaeplastida.</title>
        <authorList>
            <person name="Collen J."/>
            <person name="Porcel B."/>
            <person name="Carre W."/>
            <person name="Ball S.G."/>
            <person name="Chaparro C."/>
            <person name="Tonon T."/>
            <person name="Barbeyron T."/>
            <person name="Michel G."/>
            <person name="Noel B."/>
            <person name="Valentin K."/>
            <person name="Elias M."/>
            <person name="Artiguenave F."/>
            <person name="Arun A."/>
            <person name="Aury J.M."/>
            <person name="Barbosa-Neto J.F."/>
            <person name="Bothwell J.H."/>
            <person name="Bouget F.Y."/>
            <person name="Brillet L."/>
            <person name="Cabello-Hurtado F."/>
            <person name="Capella-Gutierrez S."/>
            <person name="Charrier B."/>
            <person name="Cladiere L."/>
            <person name="Cock J.M."/>
            <person name="Coelho S.M."/>
            <person name="Colleoni C."/>
            <person name="Czjzek M."/>
            <person name="Da Silva C."/>
            <person name="Delage L."/>
            <person name="Denoeud F."/>
            <person name="Deschamps P."/>
            <person name="Dittami S.M."/>
            <person name="Gabaldon T."/>
            <person name="Gachon C.M."/>
            <person name="Groisillier A."/>
            <person name="Herve C."/>
            <person name="Jabbari K."/>
            <person name="Katinka M."/>
            <person name="Kloareg B."/>
            <person name="Kowalczyk N."/>
            <person name="Labadie K."/>
            <person name="Leblanc C."/>
            <person name="Lopez P.J."/>
            <person name="McLachlan D.H."/>
            <person name="Meslet-Cladiere L."/>
            <person name="Moustafa A."/>
            <person name="Nehr Z."/>
            <person name="Nyvall Collen P."/>
            <person name="Panaud O."/>
            <person name="Partensky F."/>
            <person name="Poulain J."/>
            <person name="Rensing S.A."/>
            <person name="Rousvoal S."/>
            <person name="Samson G."/>
            <person name="Symeonidi A."/>
            <person name="Weissenbach J."/>
            <person name="Zambounis A."/>
            <person name="Wincker P."/>
            <person name="Boyen C."/>
        </authorList>
    </citation>
    <scope>NUCLEOTIDE SEQUENCE [LARGE SCALE GENOMIC DNA]</scope>
    <source>
        <strain evidence="7">cv. Stackhouse</strain>
    </source>
</reference>
<evidence type="ECO:0000256" key="3">
    <source>
        <dbReference type="SAM" id="MobiDB-lite"/>
    </source>
</evidence>
<name>R7QHE4_CHOCR</name>
<proteinExistence type="predicted"/>
<dbReference type="Pfam" id="PF10431">
    <property type="entry name" value="ClpB_D2-small"/>
    <property type="match status" value="1"/>
</dbReference>
<dbReference type="InterPro" id="IPR027417">
    <property type="entry name" value="P-loop_NTPase"/>
</dbReference>
<dbReference type="RefSeq" id="XP_005717811.1">
    <property type="nucleotide sequence ID" value="XM_005717754.1"/>
</dbReference>
<evidence type="ECO:0000256" key="1">
    <source>
        <dbReference type="ARBA" id="ARBA00022741"/>
    </source>
</evidence>
<dbReference type="GO" id="GO:0005759">
    <property type="term" value="C:mitochondrial matrix"/>
    <property type="evidence" value="ECO:0007669"/>
    <property type="project" value="TreeGrafter"/>
</dbReference>
<dbReference type="SMART" id="SM01086">
    <property type="entry name" value="ClpB_D2-small"/>
    <property type="match status" value="1"/>
</dbReference>
<feature type="region of interest" description="Disordered" evidence="3">
    <location>
        <begin position="27"/>
        <end position="46"/>
    </location>
</feature>
<dbReference type="PANTHER" id="PTHR48102">
    <property type="entry name" value="ATP-DEPENDENT CLP PROTEASE ATP-BINDING SUBUNIT CLPX-LIKE, MITOCHONDRIAL-RELATED"/>
    <property type="match status" value="1"/>
</dbReference>
<dbReference type="OrthoDB" id="1721884at2759"/>
<dbReference type="STRING" id="2769.R7QHE4"/>
<keyword evidence="2" id="KW-0067">ATP-binding</keyword>
<dbReference type="GO" id="GO:0051603">
    <property type="term" value="P:proteolysis involved in protein catabolic process"/>
    <property type="evidence" value="ECO:0007669"/>
    <property type="project" value="TreeGrafter"/>
</dbReference>
<accession>R7QHE4</accession>
<feature type="domain" description="AAA+ ATPase" evidence="4">
    <location>
        <begin position="235"/>
        <end position="399"/>
    </location>
</feature>
<dbReference type="GO" id="GO:0016887">
    <property type="term" value="F:ATP hydrolysis activity"/>
    <property type="evidence" value="ECO:0007669"/>
    <property type="project" value="InterPro"/>
</dbReference>
<dbReference type="NCBIfam" id="NF003745">
    <property type="entry name" value="PRK05342.1"/>
    <property type="match status" value="1"/>
</dbReference>
<organism evidence="6 7">
    <name type="scientific">Chondrus crispus</name>
    <name type="common">Carrageen Irish moss</name>
    <name type="synonym">Polymorpha crispa</name>
    <dbReference type="NCBI Taxonomy" id="2769"/>
    <lineage>
        <taxon>Eukaryota</taxon>
        <taxon>Rhodophyta</taxon>
        <taxon>Florideophyceae</taxon>
        <taxon>Rhodymeniophycidae</taxon>
        <taxon>Gigartinales</taxon>
        <taxon>Gigartinaceae</taxon>
        <taxon>Chondrus</taxon>
    </lineage>
</organism>
<dbReference type="Pfam" id="PF07724">
    <property type="entry name" value="AAA_2"/>
    <property type="match status" value="1"/>
</dbReference>
<dbReference type="PANTHER" id="PTHR48102:SF7">
    <property type="entry name" value="ATP-DEPENDENT CLP PROTEASE ATP-BINDING SUBUNIT CLPX-LIKE, MITOCHONDRIAL"/>
    <property type="match status" value="1"/>
</dbReference>
<dbReference type="PhylomeDB" id="R7QHE4"/>
<dbReference type="GO" id="GO:0005524">
    <property type="term" value="F:ATP binding"/>
    <property type="evidence" value="ECO:0007669"/>
    <property type="project" value="UniProtKB-KW"/>
</dbReference>
<dbReference type="EMBL" id="HG001888">
    <property type="protein sequence ID" value="CDF37942.1"/>
    <property type="molecule type" value="Genomic_DNA"/>
</dbReference>
<dbReference type="InterPro" id="IPR019489">
    <property type="entry name" value="Clp_ATPase_C"/>
</dbReference>
<dbReference type="Gene3D" id="3.40.50.300">
    <property type="entry name" value="P-loop containing nucleotide triphosphate hydrolases"/>
    <property type="match status" value="1"/>
</dbReference>
<feature type="region of interest" description="Disordered" evidence="3">
    <location>
        <begin position="117"/>
        <end position="154"/>
    </location>
</feature>
<evidence type="ECO:0008006" key="8">
    <source>
        <dbReference type="Google" id="ProtNLM"/>
    </source>
</evidence>
<dbReference type="Gene3D" id="1.10.8.60">
    <property type="match status" value="1"/>
</dbReference>
<evidence type="ECO:0000313" key="7">
    <source>
        <dbReference type="Proteomes" id="UP000012073"/>
    </source>
</evidence>
<evidence type="ECO:0000259" key="4">
    <source>
        <dbReference type="SMART" id="SM00382"/>
    </source>
</evidence>
<dbReference type="InterPro" id="IPR004487">
    <property type="entry name" value="Clp_protease_ATP-bd_su_ClpX"/>
</dbReference>
<keyword evidence="7" id="KW-1185">Reference proteome</keyword>
<keyword evidence="1" id="KW-0547">Nucleotide-binding</keyword>
<feature type="domain" description="Clp ATPase C-terminal" evidence="5">
    <location>
        <begin position="442"/>
        <end position="531"/>
    </location>
</feature>